<protein>
    <submittedName>
        <fullName evidence="1">Tsr1322 protein</fullName>
    </submittedName>
</protein>
<accession>Q8DJA5</accession>
<dbReference type="EnsemblBacteria" id="BAC08874">
    <property type="protein sequence ID" value="BAC08874"/>
    <property type="gene ID" value="BAC08874"/>
</dbReference>
<name>Q8DJA5_THEVB</name>
<proteinExistence type="predicted"/>
<dbReference type="SUPFAM" id="SSF109755">
    <property type="entry name" value="PhoU-like"/>
    <property type="match status" value="1"/>
</dbReference>
<reference evidence="1 2" key="1">
    <citation type="journal article" date="2002" name="DNA Res.">
        <title>Complete genome structure of the thermophilic cyanobacterium Thermosynechococcus elongatus BP-1.</title>
        <authorList>
            <person name="Nakamura Y."/>
            <person name="Kaneko T."/>
            <person name="Sato S."/>
            <person name="Ikeuchi M."/>
            <person name="Katoh H."/>
            <person name="Sasamoto S."/>
            <person name="Watanabe A."/>
            <person name="Iriguchi M."/>
            <person name="Kawashima K."/>
            <person name="Kimura T."/>
            <person name="Kishida Y."/>
            <person name="Kiyokawa C."/>
            <person name="Kohara M."/>
            <person name="Matsumoto M."/>
            <person name="Matsuno A."/>
            <person name="Nakazaki N."/>
            <person name="Shimpo S."/>
            <person name="Sugimoto M."/>
            <person name="Takeuchi C."/>
            <person name="Yamada M."/>
            <person name="Tabata S."/>
        </authorList>
    </citation>
    <scope>NUCLEOTIDE SEQUENCE [LARGE SCALE GENOMIC DNA]</scope>
    <source>
        <strain evidence="2">IAM M-273 / NIES-2133 / BP-1</strain>
    </source>
</reference>
<sequence>MKLRLILLPLIRNLEPMADHGTTISQRVCFIVGGGRPLGKIDVLCSLWA</sequence>
<gene>
    <name evidence="1" type="ordered locus">tsr1322</name>
</gene>
<dbReference type="Proteomes" id="UP000000440">
    <property type="component" value="Chromosome"/>
</dbReference>
<dbReference type="KEGG" id="tel:tsr1322"/>
<dbReference type="EMBL" id="BA000039">
    <property type="protein sequence ID" value="BAC08874.1"/>
    <property type="molecule type" value="Genomic_DNA"/>
</dbReference>
<keyword evidence="2" id="KW-1185">Reference proteome</keyword>
<evidence type="ECO:0000313" key="1">
    <source>
        <dbReference type="EMBL" id="BAC08874.1"/>
    </source>
</evidence>
<evidence type="ECO:0000313" key="2">
    <source>
        <dbReference type="Proteomes" id="UP000000440"/>
    </source>
</evidence>
<dbReference type="AlphaFoldDB" id="Q8DJA5"/>
<organism evidence="1 2">
    <name type="scientific">Thermosynechococcus vestitus (strain NIES-2133 / IAM M-273 / BP-1)</name>
    <dbReference type="NCBI Taxonomy" id="197221"/>
    <lineage>
        <taxon>Bacteria</taxon>
        <taxon>Bacillati</taxon>
        <taxon>Cyanobacteriota</taxon>
        <taxon>Cyanophyceae</taxon>
        <taxon>Acaryochloridales</taxon>
        <taxon>Thermosynechococcaceae</taxon>
        <taxon>Thermosynechococcus</taxon>
    </lineage>
</organism>
<dbReference type="STRING" id="197221.gene:10747920"/>